<keyword evidence="6" id="KW-0739">Sodium transport</keyword>
<evidence type="ECO:0000256" key="1">
    <source>
        <dbReference type="ARBA" id="ARBA00004141"/>
    </source>
</evidence>
<evidence type="ECO:0000313" key="9">
    <source>
        <dbReference type="Proteomes" id="UP000694421"/>
    </source>
</evidence>
<keyword evidence="4 7" id="KW-1133">Transmembrane helix</keyword>
<feature type="transmembrane region" description="Helical" evidence="7">
    <location>
        <begin position="56"/>
        <end position="74"/>
    </location>
</feature>
<keyword evidence="3 7" id="KW-0812">Transmembrane</keyword>
<evidence type="ECO:0000256" key="3">
    <source>
        <dbReference type="ARBA" id="ARBA00022692"/>
    </source>
</evidence>
<dbReference type="Ensembl" id="ENSSMRT00000024352.1">
    <property type="protein sequence ID" value="ENSSMRP00000020785.1"/>
    <property type="gene ID" value="ENSSMRG00000016167.1"/>
</dbReference>
<keyword evidence="9" id="KW-1185">Reference proteome</keyword>
<dbReference type="PANTHER" id="PTHR10283">
    <property type="entry name" value="SOLUTE CARRIER FAMILY 13 MEMBER"/>
    <property type="match status" value="1"/>
</dbReference>
<evidence type="ECO:0000256" key="2">
    <source>
        <dbReference type="ARBA" id="ARBA00006772"/>
    </source>
</evidence>
<dbReference type="AlphaFoldDB" id="A0A8D0CD96"/>
<dbReference type="InterPro" id="IPR001898">
    <property type="entry name" value="SLC13A/DASS"/>
</dbReference>
<feature type="transmembrane region" description="Helical" evidence="7">
    <location>
        <begin position="17"/>
        <end position="35"/>
    </location>
</feature>
<comment type="subcellular location">
    <subcellularLocation>
        <location evidence="1">Membrane</location>
        <topology evidence="1">Multi-pass membrane protein</topology>
    </subcellularLocation>
</comment>
<reference evidence="8" key="2">
    <citation type="submission" date="2025-09" db="UniProtKB">
        <authorList>
            <consortium name="Ensembl"/>
        </authorList>
    </citation>
    <scope>IDENTIFICATION</scope>
</reference>
<keyword evidence="6" id="KW-0915">Sodium</keyword>
<evidence type="ECO:0000313" key="8">
    <source>
        <dbReference type="Ensembl" id="ENSSMRP00000020785.1"/>
    </source>
</evidence>
<reference evidence="8" key="1">
    <citation type="submission" date="2025-08" db="UniProtKB">
        <authorList>
            <consortium name="Ensembl"/>
        </authorList>
    </citation>
    <scope>IDENTIFICATION</scope>
</reference>
<organism evidence="8 9">
    <name type="scientific">Salvator merianae</name>
    <name type="common">Argentine black and white tegu</name>
    <name type="synonym">Tupinambis merianae</name>
    <dbReference type="NCBI Taxonomy" id="96440"/>
    <lineage>
        <taxon>Eukaryota</taxon>
        <taxon>Metazoa</taxon>
        <taxon>Chordata</taxon>
        <taxon>Craniata</taxon>
        <taxon>Vertebrata</taxon>
        <taxon>Euteleostomi</taxon>
        <taxon>Lepidosauria</taxon>
        <taxon>Squamata</taxon>
        <taxon>Bifurcata</taxon>
        <taxon>Unidentata</taxon>
        <taxon>Episquamata</taxon>
        <taxon>Laterata</taxon>
        <taxon>Teiioidea</taxon>
        <taxon>Teiidae</taxon>
        <taxon>Salvator</taxon>
    </lineage>
</organism>
<keyword evidence="6" id="KW-0406">Ion transport</keyword>
<evidence type="ECO:0008006" key="10">
    <source>
        <dbReference type="Google" id="ProtNLM"/>
    </source>
</evidence>
<dbReference type="GeneTree" id="ENSGT01030000234550"/>
<dbReference type="GO" id="GO:0015370">
    <property type="term" value="F:solute:sodium symporter activity"/>
    <property type="evidence" value="ECO:0007669"/>
    <property type="project" value="UniProtKB-ARBA"/>
</dbReference>
<comment type="similarity">
    <text evidence="2">Belongs to the SLC13A/DASS transporter (TC 2.A.47) family. NADC subfamily.</text>
</comment>
<dbReference type="Pfam" id="PF00939">
    <property type="entry name" value="Na_sulph_symp"/>
    <property type="match status" value="1"/>
</dbReference>
<keyword evidence="5 7" id="KW-0472">Membrane</keyword>
<evidence type="ECO:0000256" key="4">
    <source>
        <dbReference type="ARBA" id="ARBA00022989"/>
    </source>
</evidence>
<dbReference type="Proteomes" id="UP000694421">
    <property type="component" value="Unplaced"/>
</dbReference>
<proteinExistence type="inferred from homology"/>
<keyword evidence="6" id="KW-0813">Transport</keyword>
<evidence type="ECO:0000256" key="5">
    <source>
        <dbReference type="ARBA" id="ARBA00023136"/>
    </source>
</evidence>
<dbReference type="OMA" id="DCEMNSA"/>
<evidence type="ECO:0000256" key="6">
    <source>
        <dbReference type="ARBA" id="ARBA00023201"/>
    </source>
</evidence>
<sequence>LYPLFGVMKSSEVAAEYIKNTTLLLMGVICVAASVEKWNLHKRIALRMVMMAGAKPGMLLLCFMCCTTILSMWLSNTSTTAMVMPIVEAVLHELVNAEEDCEMNSAAQWLIEWMVHKNNQQKEHTNQINQELLRIHAMPQHQRLCK</sequence>
<dbReference type="PANTHER" id="PTHR10283:SF63">
    <property type="entry name" value="SOLUTE CARRIER FAMILY 13 MEMBER 4"/>
    <property type="match status" value="1"/>
</dbReference>
<accession>A0A8D0CD96</accession>
<protein>
    <recommendedName>
        <fullName evidence="10">Solute carrier family 13 member 1</fullName>
    </recommendedName>
</protein>
<name>A0A8D0CD96_SALMN</name>
<evidence type="ECO:0000256" key="7">
    <source>
        <dbReference type="SAM" id="Phobius"/>
    </source>
</evidence>
<dbReference type="GO" id="GO:0005886">
    <property type="term" value="C:plasma membrane"/>
    <property type="evidence" value="ECO:0007669"/>
    <property type="project" value="TreeGrafter"/>
</dbReference>